<proteinExistence type="predicted"/>
<dbReference type="STRING" id="765915.A0A1Y2H4T1"/>
<accession>A0A1Y2H4T1</accession>
<comment type="caution">
    <text evidence="2">The sequence shown here is derived from an EMBL/GenBank/DDBJ whole genome shotgun (WGS) entry which is preliminary data.</text>
</comment>
<protein>
    <recommendedName>
        <fullName evidence="1">UspA domain-containing protein</fullName>
    </recommendedName>
</protein>
<dbReference type="EMBL" id="MCFL01000156">
    <property type="protein sequence ID" value="ORZ29580.1"/>
    <property type="molecule type" value="Genomic_DNA"/>
</dbReference>
<gene>
    <name evidence="2" type="ORF">BCR44DRAFT_104401</name>
</gene>
<dbReference type="PANTHER" id="PTHR31964">
    <property type="entry name" value="ADENINE NUCLEOTIDE ALPHA HYDROLASES-LIKE SUPERFAMILY PROTEIN"/>
    <property type="match status" value="1"/>
</dbReference>
<sequence>RTILIPVEESVHSVATIRWARSNFLRPSDKVVLVNVRPYQQVYLADLGADLLIAVNDLEAAARQKSHDLIRTFARYLTTPIENEPNLVVPADVEGFAIRGDARLDITRKAAEVHATAVVMGCRGLGAFKRAMLGSVSAYVSSHSPAPVVIVRP</sequence>
<evidence type="ECO:0000313" key="2">
    <source>
        <dbReference type="EMBL" id="ORZ29580.1"/>
    </source>
</evidence>
<dbReference type="Gene3D" id="3.40.50.620">
    <property type="entry name" value="HUPs"/>
    <property type="match status" value="1"/>
</dbReference>
<organism evidence="2 3">
    <name type="scientific">Catenaria anguillulae PL171</name>
    <dbReference type="NCBI Taxonomy" id="765915"/>
    <lineage>
        <taxon>Eukaryota</taxon>
        <taxon>Fungi</taxon>
        <taxon>Fungi incertae sedis</taxon>
        <taxon>Blastocladiomycota</taxon>
        <taxon>Blastocladiomycetes</taxon>
        <taxon>Blastocladiales</taxon>
        <taxon>Catenariaceae</taxon>
        <taxon>Catenaria</taxon>
    </lineage>
</organism>
<dbReference type="SUPFAM" id="SSF52402">
    <property type="entry name" value="Adenine nucleotide alpha hydrolases-like"/>
    <property type="match status" value="1"/>
</dbReference>
<dbReference type="AlphaFoldDB" id="A0A1Y2H4T1"/>
<feature type="non-terminal residue" evidence="2">
    <location>
        <position position="153"/>
    </location>
</feature>
<dbReference type="Pfam" id="PF00582">
    <property type="entry name" value="Usp"/>
    <property type="match status" value="1"/>
</dbReference>
<dbReference type="PANTHER" id="PTHR31964:SF140">
    <property type="entry name" value="UNIVERSAL STRESS PROTEIN FAMILY PROTEIN"/>
    <property type="match status" value="1"/>
</dbReference>
<feature type="non-terminal residue" evidence="2">
    <location>
        <position position="1"/>
    </location>
</feature>
<feature type="domain" description="UspA" evidence="1">
    <location>
        <begin position="1"/>
        <end position="152"/>
    </location>
</feature>
<reference evidence="2 3" key="1">
    <citation type="submission" date="2016-07" db="EMBL/GenBank/DDBJ databases">
        <title>Pervasive Adenine N6-methylation of Active Genes in Fungi.</title>
        <authorList>
            <consortium name="DOE Joint Genome Institute"/>
            <person name="Mondo S.J."/>
            <person name="Dannebaum R.O."/>
            <person name="Kuo R.C."/>
            <person name="Labutti K."/>
            <person name="Haridas S."/>
            <person name="Kuo A."/>
            <person name="Salamov A."/>
            <person name="Ahrendt S.R."/>
            <person name="Lipzen A."/>
            <person name="Sullivan W."/>
            <person name="Andreopoulos W.B."/>
            <person name="Clum A."/>
            <person name="Lindquist E."/>
            <person name="Daum C."/>
            <person name="Ramamoorthy G.K."/>
            <person name="Gryganskyi A."/>
            <person name="Culley D."/>
            <person name="Magnuson J.K."/>
            <person name="James T.Y."/>
            <person name="O'Malley M.A."/>
            <person name="Stajich J.E."/>
            <person name="Spatafora J.W."/>
            <person name="Visel A."/>
            <person name="Grigoriev I.V."/>
        </authorList>
    </citation>
    <scope>NUCLEOTIDE SEQUENCE [LARGE SCALE GENOMIC DNA]</scope>
    <source>
        <strain evidence="2 3">PL171</strain>
    </source>
</reference>
<dbReference type="Proteomes" id="UP000193411">
    <property type="component" value="Unassembled WGS sequence"/>
</dbReference>
<dbReference type="CDD" id="cd23659">
    <property type="entry name" value="USP_At3g01520-like"/>
    <property type="match status" value="1"/>
</dbReference>
<dbReference type="InterPro" id="IPR006016">
    <property type="entry name" value="UspA"/>
</dbReference>
<dbReference type="PRINTS" id="PR01438">
    <property type="entry name" value="UNVRSLSTRESS"/>
</dbReference>
<name>A0A1Y2H4T1_9FUNG</name>
<keyword evidence="3" id="KW-1185">Reference proteome</keyword>
<dbReference type="InterPro" id="IPR006015">
    <property type="entry name" value="Universal_stress_UspA"/>
</dbReference>
<dbReference type="InterPro" id="IPR014729">
    <property type="entry name" value="Rossmann-like_a/b/a_fold"/>
</dbReference>
<evidence type="ECO:0000313" key="3">
    <source>
        <dbReference type="Proteomes" id="UP000193411"/>
    </source>
</evidence>
<dbReference type="OrthoDB" id="843225at2759"/>
<evidence type="ECO:0000259" key="1">
    <source>
        <dbReference type="Pfam" id="PF00582"/>
    </source>
</evidence>